<evidence type="ECO:0000256" key="1">
    <source>
        <dbReference type="SAM" id="MobiDB-lite"/>
    </source>
</evidence>
<evidence type="ECO:0000313" key="2">
    <source>
        <dbReference type="EMBL" id="KAJ1148443.1"/>
    </source>
</evidence>
<keyword evidence="3" id="KW-1185">Reference proteome</keyword>
<feature type="compositionally biased region" description="Polar residues" evidence="1">
    <location>
        <begin position="67"/>
        <end position="88"/>
    </location>
</feature>
<sequence>MIQLRSLGTPVHVREKARSRAMCIRKQAARTQPPNSHHRSTSQHLGQQARTRAPRPTSPSVPAPRCTVTSTDSNSMIPRQAKSSQSPHLDQYSDKEGALQLQAPRDHHVPTAVSSTNSPLPNLQQQSPASRQVLPSTTTQGLRFKSARPCPGTAFRGHSSAAHRVPLAVHTPVSGTRRPPRSASQPYFSQGWPAGNTDAALTCQSAPPGRPGPAPPAAPVPQSPEGLRGAAARSSCRARPPNPSRPRHHAAAGISTPGAPRLLKRARGQRPRVKPARANQVPAPASIAAVPHQSCHWVSPGSPHRSSPAGTANRINK</sequence>
<protein>
    <submittedName>
        <fullName evidence="2">Uncharacterized protein</fullName>
    </submittedName>
</protein>
<dbReference type="AlphaFoldDB" id="A0AAV7RCC8"/>
<feature type="region of interest" description="Disordered" evidence="1">
    <location>
        <begin position="25"/>
        <end position="92"/>
    </location>
</feature>
<feature type="compositionally biased region" description="Pro residues" evidence="1">
    <location>
        <begin position="208"/>
        <end position="222"/>
    </location>
</feature>
<evidence type="ECO:0000313" key="3">
    <source>
        <dbReference type="Proteomes" id="UP001066276"/>
    </source>
</evidence>
<name>A0AAV7RCC8_PLEWA</name>
<feature type="compositionally biased region" description="Basic residues" evidence="1">
    <location>
        <begin position="262"/>
        <end position="275"/>
    </location>
</feature>
<accession>A0AAV7RCC8</accession>
<comment type="caution">
    <text evidence="2">The sequence shown here is derived from an EMBL/GenBank/DDBJ whole genome shotgun (WGS) entry which is preliminary data.</text>
</comment>
<dbReference type="Proteomes" id="UP001066276">
    <property type="component" value="Chromosome 5"/>
</dbReference>
<feature type="compositionally biased region" description="Polar residues" evidence="1">
    <location>
        <begin position="112"/>
        <end position="141"/>
    </location>
</feature>
<gene>
    <name evidence="2" type="ORF">NDU88_001278</name>
</gene>
<proteinExistence type="predicted"/>
<reference evidence="2" key="1">
    <citation type="journal article" date="2022" name="bioRxiv">
        <title>Sequencing and chromosome-scale assembly of the giantPleurodeles waltlgenome.</title>
        <authorList>
            <person name="Brown T."/>
            <person name="Elewa A."/>
            <person name="Iarovenko S."/>
            <person name="Subramanian E."/>
            <person name="Araus A.J."/>
            <person name="Petzold A."/>
            <person name="Susuki M."/>
            <person name="Suzuki K.-i.T."/>
            <person name="Hayashi T."/>
            <person name="Toyoda A."/>
            <person name="Oliveira C."/>
            <person name="Osipova E."/>
            <person name="Leigh N.D."/>
            <person name="Simon A."/>
            <person name="Yun M.H."/>
        </authorList>
    </citation>
    <scope>NUCLEOTIDE SEQUENCE</scope>
    <source>
        <strain evidence="2">20211129_DDA</strain>
        <tissue evidence="2">Liver</tissue>
    </source>
</reference>
<feature type="compositionally biased region" description="Polar residues" evidence="1">
    <location>
        <begin position="304"/>
        <end position="317"/>
    </location>
</feature>
<feature type="compositionally biased region" description="Low complexity" evidence="1">
    <location>
        <begin position="230"/>
        <end position="239"/>
    </location>
</feature>
<organism evidence="2 3">
    <name type="scientific">Pleurodeles waltl</name>
    <name type="common">Iberian ribbed newt</name>
    <dbReference type="NCBI Taxonomy" id="8319"/>
    <lineage>
        <taxon>Eukaryota</taxon>
        <taxon>Metazoa</taxon>
        <taxon>Chordata</taxon>
        <taxon>Craniata</taxon>
        <taxon>Vertebrata</taxon>
        <taxon>Euteleostomi</taxon>
        <taxon>Amphibia</taxon>
        <taxon>Batrachia</taxon>
        <taxon>Caudata</taxon>
        <taxon>Salamandroidea</taxon>
        <taxon>Salamandridae</taxon>
        <taxon>Pleurodelinae</taxon>
        <taxon>Pleurodeles</taxon>
    </lineage>
</organism>
<feature type="region of interest" description="Disordered" evidence="1">
    <location>
        <begin position="106"/>
        <end position="317"/>
    </location>
</feature>
<dbReference type="EMBL" id="JANPWB010000009">
    <property type="protein sequence ID" value="KAJ1148443.1"/>
    <property type="molecule type" value="Genomic_DNA"/>
</dbReference>